<protein>
    <recommendedName>
        <fullName evidence="4">Porin</fullName>
    </recommendedName>
</protein>
<keyword evidence="3" id="KW-1185">Reference proteome</keyword>
<dbReference type="AlphaFoldDB" id="A0A556MK38"/>
<dbReference type="OrthoDB" id="1523161at2"/>
<accession>A0A556MK38</accession>
<organism evidence="2 3">
    <name type="scientific">Mucilaginibacter corticis</name>
    <dbReference type="NCBI Taxonomy" id="2597670"/>
    <lineage>
        <taxon>Bacteria</taxon>
        <taxon>Pseudomonadati</taxon>
        <taxon>Bacteroidota</taxon>
        <taxon>Sphingobacteriia</taxon>
        <taxon>Sphingobacteriales</taxon>
        <taxon>Sphingobacteriaceae</taxon>
        <taxon>Mucilaginibacter</taxon>
    </lineage>
</organism>
<evidence type="ECO:0008006" key="4">
    <source>
        <dbReference type="Google" id="ProtNLM"/>
    </source>
</evidence>
<dbReference type="RefSeq" id="WP_144248271.1">
    <property type="nucleotide sequence ID" value="NZ_VLPK01000002.1"/>
</dbReference>
<reference evidence="2 3" key="1">
    <citation type="submission" date="2019-07" db="EMBL/GenBank/DDBJ databases">
        <authorList>
            <person name="Huq M.A."/>
        </authorList>
    </citation>
    <scope>NUCLEOTIDE SEQUENCE [LARGE SCALE GENOMIC DNA]</scope>
    <source>
        <strain evidence="2 3">MAH-19</strain>
    </source>
</reference>
<evidence type="ECO:0000313" key="2">
    <source>
        <dbReference type="EMBL" id="TSJ40233.1"/>
    </source>
</evidence>
<dbReference type="EMBL" id="VLPK01000002">
    <property type="protein sequence ID" value="TSJ40233.1"/>
    <property type="molecule type" value="Genomic_DNA"/>
</dbReference>
<proteinExistence type="predicted"/>
<comment type="caution">
    <text evidence="2">The sequence shown here is derived from an EMBL/GenBank/DDBJ whole genome shotgun (WGS) entry which is preliminary data.</text>
</comment>
<feature type="signal peptide" evidence="1">
    <location>
        <begin position="1"/>
        <end position="26"/>
    </location>
</feature>
<feature type="chain" id="PRO_5021873330" description="Porin" evidence="1">
    <location>
        <begin position="27"/>
        <end position="452"/>
    </location>
</feature>
<evidence type="ECO:0000256" key="1">
    <source>
        <dbReference type="SAM" id="SignalP"/>
    </source>
</evidence>
<name>A0A556MK38_9SPHI</name>
<gene>
    <name evidence="2" type="ORF">FO440_10735</name>
</gene>
<sequence>MKKTFTKVFSAVLVSATMLAGLTAEAQQTTLASANTDKKADAKADSTITTTTTVKPAAKQDPAAWVPTRRLWGYAFGDLYFNQHTDGANRGPETQYNGTPGNRNAFQFRRLYLGYDYDINQKFSAEVLLASEPNANTGVNGTTNIQNGDNLVDGKMAFWIKNFNIRVREIWKGTDLVVGEMSTPGFALNTGNSNAPTSLSEATWGYRFIEKTITDFHKNNSYDVGAALQGTFDPSTKNFGYVFMVGNNSQSNLLAASNPSTGFYKIFYGDLWGKFLDKKLYVDIYADYVQTGAGTATLGETAHNMEKIFVAYNTKPLTVGAEVYTQMFKNGVTSAAHGTQNANALGLSFWAKGNINAQWGWFGRYDNYNPYTNFDSAVPTYTANTTYGNYSPLYKEQFVTAGLDFQPAPKIHFSPNIWLVQFKDQRAATTTGHVPDGHDLVYRATFYYTFGK</sequence>
<evidence type="ECO:0000313" key="3">
    <source>
        <dbReference type="Proteomes" id="UP000318733"/>
    </source>
</evidence>
<keyword evidence="1" id="KW-0732">Signal</keyword>
<dbReference type="Proteomes" id="UP000318733">
    <property type="component" value="Unassembled WGS sequence"/>
</dbReference>